<evidence type="ECO:0000313" key="5">
    <source>
        <dbReference type="Proteomes" id="UP001295444"/>
    </source>
</evidence>
<feature type="compositionally biased region" description="Basic and acidic residues" evidence="2">
    <location>
        <begin position="1256"/>
        <end position="1267"/>
    </location>
</feature>
<accession>A0AAD1RL04</accession>
<protein>
    <recommendedName>
        <fullName evidence="6">Golgin subfamily B member 1</fullName>
    </recommendedName>
</protein>
<feature type="region of interest" description="Disordered" evidence="2">
    <location>
        <begin position="120"/>
        <end position="152"/>
    </location>
</feature>
<feature type="region of interest" description="Disordered" evidence="2">
    <location>
        <begin position="1239"/>
        <end position="1267"/>
    </location>
</feature>
<feature type="coiled-coil region" evidence="1">
    <location>
        <begin position="737"/>
        <end position="775"/>
    </location>
</feature>
<evidence type="ECO:0000256" key="2">
    <source>
        <dbReference type="SAM" id="MobiDB-lite"/>
    </source>
</evidence>
<dbReference type="PANTHER" id="PTHR18887">
    <property type="entry name" value="GOLGI-ASSOCIATED PROTEIN GCP360-RELATED"/>
    <property type="match status" value="1"/>
</dbReference>
<feature type="coiled-coil region" evidence="1">
    <location>
        <begin position="2822"/>
        <end position="3080"/>
    </location>
</feature>
<dbReference type="GO" id="GO:0016020">
    <property type="term" value="C:membrane"/>
    <property type="evidence" value="ECO:0007669"/>
    <property type="project" value="TreeGrafter"/>
</dbReference>
<evidence type="ECO:0000256" key="3">
    <source>
        <dbReference type="SAM" id="Phobius"/>
    </source>
</evidence>
<feature type="transmembrane region" description="Helical" evidence="3">
    <location>
        <begin position="3329"/>
        <end position="3347"/>
    </location>
</feature>
<name>A0AAD1RL04_PELCU</name>
<feature type="coiled-coil region" evidence="1">
    <location>
        <begin position="2369"/>
        <end position="2414"/>
    </location>
</feature>
<feature type="compositionally biased region" description="Basic and acidic residues" evidence="2">
    <location>
        <begin position="582"/>
        <end position="603"/>
    </location>
</feature>
<gene>
    <name evidence="4" type="ORF">PECUL_23A019326</name>
</gene>
<feature type="coiled-coil region" evidence="1">
    <location>
        <begin position="3226"/>
        <end position="3274"/>
    </location>
</feature>
<dbReference type="GO" id="GO:0005793">
    <property type="term" value="C:endoplasmic reticulum-Golgi intermediate compartment"/>
    <property type="evidence" value="ECO:0007669"/>
    <property type="project" value="TreeGrafter"/>
</dbReference>
<keyword evidence="3" id="KW-1133">Transmembrane helix</keyword>
<proteinExistence type="predicted"/>
<keyword evidence="3" id="KW-0472">Membrane</keyword>
<feature type="coiled-coil region" evidence="1">
    <location>
        <begin position="1323"/>
        <end position="1378"/>
    </location>
</feature>
<feature type="coiled-coil region" evidence="1">
    <location>
        <begin position="2496"/>
        <end position="2530"/>
    </location>
</feature>
<dbReference type="EMBL" id="OW240914">
    <property type="protein sequence ID" value="CAH2273669.1"/>
    <property type="molecule type" value="Genomic_DNA"/>
</dbReference>
<evidence type="ECO:0008006" key="6">
    <source>
        <dbReference type="Google" id="ProtNLM"/>
    </source>
</evidence>
<keyword evidence="1" id="KW-0175">Coiled coil</keyword>
<organism evidence="4 5">
    <name type="scientific">Pelobates cultripes</name>
    <name type="common">Western spadefoot toad</name>
    <dbReference type="NCBI Taxonomy" id="61616"/>
    <lineage>
        <taxon>Eukaryota</taxon>
        <taxon>Metazoa</taxon>
        <taxon>Chordata</taxon>
        <taxon>Craniata</taxon>
        <taxon>Vertebrata</taxon>
        <taxon>Euteleostomi</taxon>
        <taxon>Amphibia</taxon>
        <taxon>Batrachia</taxon>
        <taxon>Anura</taxon>
        <taxon>Pelobatoidea</taxon>
        <taxon>Pelobatidae</taxon>
        <taxon>Pelobates</taxon>
    </lineage>
</organism>
<dbReference type="Proteomes" id="UP001295444">
    <property type="component" value="Chromosome 03"/>
</dbReference>
<dbReference type="GO" id="GO:0005801">
    <property type="term" value="C:cis-Golgi network"/>
    <property type="evidence" value="ECO:0007669"/>
    <property type="project" value="TreeGrafter"/>
</dbReference>
<feature type="coiled-coil region" evidence="1">
    <location>
        <begin position="1404"/>
        <end position="1477"/>
    </location>
</feature>
<reference evidence="4" key="1">
    <citation type="submission" date="2022-03" db="EMBL/GenBank/DDBJ databases">
        <authorList>
            <person name="Alioto T."/>
            <person name="Alioto T."/>
            <person name="Gomez Garrido J."/>
        </authorList>
    </citation>
    <scope>NUCLEOTIDE SEQUENCE</scope>
</reference>
<feature type="region of interest" description="Disordered" evidence="2">
    <location>
        <begin position="582"/>
        <end position="613"/>
    </location>
</feature>
<feature type="compositionally biased region" description="Basic and acidic residues" evidence="2">
    <location>
        <begin position="1961"/>
        <end position="1979"/>
    </location>
</feature>
<evidence type="ECO:0000313" key="4">
    <source>
        <dbReference type="EMBL" id="CAH2273669.1"/>
    </source>
</evidence>
<feature type="compositionally biased region" description="Basic and acidic residues" evidence="2">
    <location>
        <begin position="136"/>
        <end position="152"/>
    </location>
</feature>
<keyword evidence="5" id="KW-1185">Reference proteome</keyword>
<feature type="region of interest" description="Disordered" evidence="2">
    <location>
        <begin position="1952"/>
        <end position="1979"/>
    </location>
</feature>
<feature type="coiled-coil region" evidence="1">
    <location>
        <begin position="1560"/>
        <end position="1679"/>
    </location>
</feature>
<evidence type="ECO:0000256" key="1">
    <source>
        <dbReference type="SAM" id="Coils"/>
    </source>
</evidence>
<feature type="compositionally biased region" description="Polar residues" evidence="2">
    <location>
        <begin position="125"/>
        <end position="135"/>
    </location>
</feature>
<feature type="coiled-coil region" evidence="1">
    <location>
        <begin position="2560"/>
        <end position="2795"/>
    </location>
</feature>
<dbReference type="PANTHER" id="PTHR18887:SF2">
    <property type="entry name" value="GOLGIN SUBFAMILY B MEMBER 1"/>
    <property type="match status" value="1"/>
</dbReference>
<feature type="coiled-coil region" evidence="1">
    <location>
        <begin position="937"/>
        <end position="971"/>
    </location>
</feature>
<keyword evidence="3" id="KW-0812">Transmembrane</keyword>
<dbReference type="InterPro" id="IPR026202">
    <property type="entry name" value="GOLGB1"/>
</dbReference>
<feature type="coiled-coil region" evidence="1">
    <location>
        <begin position="2082"/>
        <end position="2297"/>
    </location>
</feature>
<sequence>MFSRLSGLANTVLHELSGDGEAIETTGISDPVAVDSSAEDMSEDVKEQLAHYEQLVVQLKILIQQKDGEIQQKDAQLKAGIATEWVKKSERESSDAKLAKLKLQAKAKVTNLNKQIEELKKASDSRVNQDGSGDSSNKEKSKFQQENDKEKQKLEDIVSELTRQLQEKQENIGTLTKELDESQLTVTEFTRHLSDSQQTVTDLTRELHNSQETVRQLHIAQEKHETEILHLQRKLEEHVESLRSRTQVVEMMEQELQSAELQKQVLSEQYRQMEKELLSLKDTLDVAQEENMAQSSISKELLKEKDLICQRLQEELEQERTSKEKLQILKEELEMKHGFWDELSQLKEDIEREKGAHEVLEQMKEELMRVKGAQDELQRLDDELEVERNAHEMLEQVREKLDRVKGAQKTLQSIQNELEGEKAAQEMLEQVREELERVKGAQNELQTRRDELECTRETLKNLEELEKGRNVQDDCGKMREELERVNAARNDLEMMREELERQSSIWEDLERVQKELESGREAEEKLNQLKEELERQQAAQAELLKVKLELEKAREAQEELNLMKEELERFSGAKAELERVKQDLDKEGGDREDNEAVKEKPQSEMEDPDIQGRSTYMQEEVMVIEDGLVESVVEGDLEKAAQEEMANEKEDPENRLSLYQHSSSVSEMTTVCEELQMSSENSKLESGESISVSDISYILSSAESHQDFTEGHSVQVLQSYITKDIAVTMEGMKEKQLSILMVDINDAQEEIQKLKDQMTEERESNNDERSALTAEENNSVFTEIIQEASSTRIWKEQTEFHKEEEYSTISTSLQFSHSDQSAVITCISESEADVAINGVQEHETSDSKYDVSTSQCAACKGFNRDSEILLLQNMVADLKIQVTALASEKEVLAIKLQNQMHEPEFAEGQIGTGRDLKDIEELQMTNYESQNILKEQLNSLENESKSKDLKIAALQKDLDHLNLILSEQESLSRMQSKQLNEEASQVEKMQEILSHSQSKEERLSEVLAANECEIVSLRELLSQKSTQIETLQLSVQEKDQQVAEISHSFSDKMVLLNEEKYTMDKEIKALKAQLNSSNREQNEEMKELSEAVRKENTEMRIQLETILKEKYQLQETLELMQKEERELNGRIEVLQHTNIQDQETLKSVQEDRDMLETQVQAHLQKVNEHEELLIEMEALRHAHLLQQEMVQAQQKTQEELQDQLLVLTEKQRHSLEDLQHLQEEKSELESQLKFYLSQPLEEEKKDGSNEASELQQKLEHQRKDNEHLKKKLQAALVNRKELMKKVSELEKALAKDGEPLSSCDNSDADVLDIPKTQEQKMAEEFLKQQLSDRESELENAKKELVEKTAASELLQSRIDKLTVELNEKNKTIEFLNVDKMGNLSVTASPSPHPENTDLNASINQEHESNARVALENRIANLEQEKEILQKKIQDTLNSRRDTIKKAQEKDRHHREQLKQQKDEFNLLQEKYEVLQKNQNAQLGQLGFDQESEAHTVSQYTSGEPDKVHTSNKESEMQFQHTAFSEKNAQDSGWDNDWVEFSTAEVTDNLVDGTPNTEPTLESYKTQLNIFKTQKDELELRTTQIEEQLSQRLEEVAHLKDTVEQLTRQLDREKETNHESNTQAAILKAELENKLQETIHHLESEIMHIREELNTRYEEITNLNITLEENKEDLQNVQTSLLEKDNLIIALKVQLENQTKEFKDHSSRLEMQVLEVQQKQDEDIEEESKGKQQLQRKLQAALISRKEALKENKMLKSQLETVTTNNEELLKNLRTAESLLEQQSTEKDKLLERLSNQKGERDKLIAEVDKCLMENQNLAASCESLKLALAGVTTDKESLEKEFESMRLLETLQSSEWQEKLSELQKEYETLLQSYENVSDETDKMKRVLEAVKLEKQEVFGKLKSMEAAKRDVEAHVEELEQELEGMKEKMRKFAKSKQQKILELEEENERLRGELQPVSEGQKRRFDKAQSENAELKTELDRVHAETLDLTVQLELVKSEKASLEQQAEHLKLQLESVELKLQKTLEDSKSVSIQKEIFVQETASCQPDNLTEEQAAETSADKGTHLEISQKNEKLQNACQLEGLMADLENKSKKNEETIETMREEITVLKTEKINVERQLTVTQDQLSMLQEQIIELENKNQTAREEMIELQSKHERATSDVEEVMRQKQMLELEKDELEERLMNQLAELNGSIGNYQQDAMDLQIRNDNLQRELQDVRFQLEEEKRQLERQKAEALSQVQKEYVEKLKSVHDGEKGRKSQTKELQELLKEKQQEVRHLQKECIQYQETISGLERAIKALEFVHSESEKEKLASTEKLTKALDDTRQAKTDVKSLRILLDDSQSETARIAAENLKLKESLQAAGEETVLKLKRKEEDLEARLEQERDKHMKEMKNVQEKLDLMHLEKEKLQGSISSLQHDLDGKSVELKEKQDNLNQNIAKLAAFTRSMCSLQNDRDRIIEESKKWNKTFDDTMQKKDDEITEKEKTCVFLNTELKQVTAKVEELQVVLARLEVQNQELSATLKTETEASLKTRDALFEEKAILSSCLEEEQKLHTACQEELKLRNSEATERLNHLQAVELELKRLEAEREDLDGALKTSETEVQDWKLRCEQIQCDLQASKTLTEQLHRELEQKEQDVVRLLSARDEAVSTAVGELHELHAAESRALEERLVEGEKERRQLQERLESITSQLHSTKEEDSQSKAQLEAISKSMCSLQEERERLLSDYQQLEQRHIDAILAKDGLIQEAARESNELREELRFQRSHTDDLNAQNAKLNAELTRYREDLKELISLKDSQLKQLLGEKLQEIERMHHEQNIQEQQWKQDKDHMESLKKELEEVLLEKQRMQHEIETLTLSVSQLQSEIDASKLRLLEQEQEIQRQQEELSQLLKESADLKEENSRVKAEAEQRIQSAEMELDKKLKGIQHDTGILRNETETAEERVAELARDLIETEQHLLNVKEENSALTAQLHAFEGSMRSLQDSHDFAQEEIQRLRDQIKEMPIPQEDLSTVIAERDTLKDLVSQSREEQQQMQMQLEEQAHIIQIREAEVIRMTSELQSSQSNLQALSKAMGSLQEEHGHLKEHIQRPYMEVERTLQSPDIRDRKESNPAGKDPLHAELQSIKEELQQLHSQLTDALAQVHHKELRIHQLNGKLSHIFEEKNALSLQLRGSSQNLRDALNRNASLERQLQELQPMTQEVLQSNSSAAVSHEKMEYQTRGDRQIMELQQRYLEMEQMNSEAEHTRMELEQQLREERRRAEEREQELENMKRLQPCDWSVSQDPDVTNDLSLLIEPENVLKGKVSKTRSTSLRRQLRNTFFSRTRTPMLAALYILIIHVLLLLCFTGHL</sequence>